<comment type="caution">
    <text evidence="2">The sequence shown here is derived from an EMBL/GenBank/DDBJ whole genome shotgun (WGS) entry which is preliminary data.</text>
</comment>
<evidence type="ECO:0000313" key="3">
    <source>
        <dbReference type="Proteomes" id="UP000585474"/>
    </source>
</evidence>
<dbReference type="AlphaFoldDB" id="A0A7J0DZT8"/>
<reference evidence="3" key="1">
    <citation type="submission" date="2019-07" db="EMBL/GenBank/DDBJ databases">
        <title>De Novo Assembly of kiwifruit Actinidia rufa.</title>
        <authorList>
            <person name="Sugita-Konishi S."/>
            <person name="Sato K."/>
            <person name="Mori E."/>
            <person name="Abe Y."/>
            <person name="Kisaki G."/>
            <person name="Hamano K."/>
            <person name="Suezawa K."/>
            <person name="Otani M."/>
            <person name="Fukuda T."/>
            <person name="Manabe T."/>
            <person name="Gomi K."/>
            <person name="Tabuchi M."/>
            <person name="Akimitsu K."/>
            <person name="Kataoka I."/>
        </authorList>
    </citation>
    <scope>NUCLEOTIDE SEQUENCE [LARGE SCALE GENOMIC DNA]</scope>
    <source>
        <strain evidence="3">cv. Fuchu</strain>
    </source>
</reference>
<dbReference type="Proteomes" id="UP000585474">
    <property type="component" value="Unassembled WGS sequence"/>
</dbReference>
<evidence type="ECO:0000256" key="1">
    <source>
        <dbReference type="SAM" id="MobiDB-lite"/>
    </source>
</evidence>
<keyword evidence="3" id="KW-1185">Reference proteome</keyword>
<name>A0A7J0DZT8_9ERIC</name>
<sequence length="279" mass="31032">MSALALSRLILDVLSPYNCPSIRMSWINAGDQGHVNWMLMLGRAARDGDNDCKLSHNYTMAITLLYGDAMRQRQICFYLSLGANVETFHPPLSKVLWEVATMLVVDALMRREGLPFNASDLLHEYCVVRPRRDVQTPCILATTISDSRNPISPRRGWLPALHIREWVVWRLTTSSEELSEEISENARIVQALDLAKHESTPSTSSPAPDPIPIIGVLVVSPNSEAAEDLDFAFILPMAEDEIEHSFTPNGADLNSTLEMSPKPKDIGPKKGKEDTPKTV</sequence>
<feature type="compositionally biased region" description="Polar residues" evidence="1">
    <location>
        <begin position="246"/>
        <end position="258"/>
    </location>
</feature>
<protein>
    <submittedName>
        <fullName evidence="2">Uncharacterized protein</fullName>
    </submittedName>
</protein>
<dbReference type="EMBL" id="BJWL01000461">
    <property type="protein sequence ID" value="GFS46097.1"/>
    <property type="molecule type" value="Genomic_DNA"/>
</dbReference>
<evidence type="ECO:0000313" key="2">
    <source>
        <dbReference type="EMBL" id="GFS46097.1"/>
    </source>
</evidence>
<feature type="compositionally biased region" description="Basic and acidic residues" evidence="1">
    <location>
        <begin position="261"/>
        <end position="279"/>
    </location>
</feature>
<gene>
    <name evidence="2" type="ORF">Acr_00g0100160</name>
</gene>
<accession>A0A7J0DZT8</accession>
<organism evidence="2 3">
    <name type="scientific">Actinidia rufa</name>
    <dbReference type="NCBI Taxonomy" id="165716"/>
    <lineage>
        <taxon>Eukaryota</taxon>
        <taxon>Viridiplantae</taxon>
        <taxon>Streptophyta</taxon>
        <taxon>Embryophyta</taxon>
        <taxon>Tracheophyta</taxon>
        <taxon>Spermatophyta</taxon>
        <taxon>Magnoliopsida</taxon>
        <taxon>eudicotyledons</taxon>
        <taxon>Gunneridae</taxon>
        <taxon>Pentapetalae</taxon>
        <taxon>asterids</taxon>
        <taxon>Ericales</taxon>
        <taxon>Actinidiaceae</taxon>
        <taxon>Actinidia</taxon>
    </lineage>
</organism>
<feature type="region of interest" description="Disordered" evidence="1">
    <location>
        <begin position="245"/>
        <end position="279"/>
    </location>
</feature>
<proteinExistence type="predicted"/>